<dbReference type="Proteomes" id="UP000672602">
    <property type="component" value="Unassembled WGS sequence"/>
</dbReference>
<protein>
    <submittedName>
        <fullName evidence="1">Uncharacterized protein</fullName>
    </submittedName>
</protein>
<proteinExistence type="predicted"/>
<gene>
    <name evidence="1" type="ORF">KAJ83_14280</name>
</gene>
<dbReference type="RefSeq" id="WP_210682753.1">
    <property type="nucleotide sequence ID" value="NZ_JAGMWN010000006.1"/>
</dbReference>
<reference evidence="1" key="1">
    <citation type="submission" date="2021-04" db="EMBL/GenBank/DDBJ databases">
        <authorList>
            <person name="Zhang D.-C."/>
        </authorList>
    </citation>
    <scope>NUCLEOTIDE SEQUENCE</scope>
    <source>
        <strain evidence="1">CGMCC 1.15697</strain>
    </source>
</reference>
<keyword evidence="2" id="KW-1185">Reference proteome</keyword>
<comment type="caution">
    <text evidence="1">The sequence shown here is derived from an EMBL/GenBank/DDBJ whole genome shotgun (WGS) entry which is preliminary data.</text>
</comment>
<organism evidence="1 2">
    <name type="scientific">Marivibrio halodurans</name>
    <dbReference type="NCBI Taxonomy" id="2039722"/>
    <lineage>
        <taxon>Bacteria</taxon>
        <taxon>Pseudomonadati</taxon>
        <taxon>Pseudomonadota</taxon>
        <taxon>Alphaproteobacteria</taxon>
        <taxon>Rhodospirillales</taxon>
        <taxon>Rhodospirillaceae</taxon>
        <taxon>Marivibrio</taxon>
    </lineage>
</organism>
<accession>A0A8J7V4X9</accession>
<sequence>MQGMRAAILCGLRDAAVERRLEAACAHFGGARIVTAHDTASLLRGLGHPELAVVVADLKFGETDIFEILRLVRARPDGGAIGVLLALPAMETDPAATPTGSRRGRLGGIGSGQSIDYVAMARTQGVAGIIPPSLDTDDLLALIAPYIRERYRQVR</sequence>
<evidence type="ECO:0000313" key="1">
    <source>
        <dbReference type="EMBL" id="MBP5858184.1"/>
    </source>
</evidence>
<dbReference type="AlphaFoldDB" id="A0A8J7V4X9"/>
<name>A0A8J7V4X9_9PROT</name>
<dbReference type="EMBL" id="JAGMWN010000006">
    <property type="protein sequence ID" value="MBP5858184.1"/>
    <property type="molecule type" value="Genomic_DNA"/>
</dbReference>
<evidence type="ECO:0000313" key="2">
    <source>
        <dbReference type="Proteomes" id="UP000672602"/>
    </source>
</evidence>